<name>A0ABS1MT50_9ACTN</name>
<protein>
    <submittedName>
        <fullName evidence="2">Uncharacterized protein</fullName>
    </submittedName>
</protein>
<keyword evidence="3" id="KW-1185">Reference proteome</keyword>
<evidence type="ECO:0000313" key="2">
    <source>
        <dbReference type="EMBL" id="MBL1090930.1"/>
    </source>
</evidence>
<feature type="region of interest" description="Disordered" evidence="1">
    <location>
        <begin position="44"/>
        <end position="70"/>
    </location>
</feature>
<proteinExistence type="predicted"/>
<dbReference type="Proteomes" id="UP000629371">
    <property type="component" value="Unassembled WGS sequence"/>
</dbReference>
<reference evidence="2 3" key="1">
    <citation type="submission" date="2021-01" db="EMBL/GenBank/DDBJ databases">
        <title>WGS of actinomycetes isolated from Thailand.</title>
        <authorList>
            <person name="Thawai C."/>
        </authorList>
    </citation>
    <scope>NUCLEOTIDE SEQUENCE [LARGE SCALE GENOMIC DNA]</scope>
    <source>
        <strain evidence="2 3">CH9-7</strain>
    </source>
</reference>
<sequence>MAETGIVNQLHWFPAELMQRVQRAGGAVAGRIIVLDGRRRTVPAVPSGGPSAWPVEGRDDHRDECIREQR</sequence>
<evidence type="ECO:0000256" key="1">
    <source>
        <dbReference type="SAM" id="MobiDB-lite"/>
    </source>
</evidence>
<organism evidence="2 3">
    <name type="scientific">Streptomyces siderophoricus</name>
    <dbReference type="NCBI Taxonomy" id="2802281"/>
    <lineage>
        <taxon>Bacteria</taxon>
        <taxon>Bacillati</taxon>
        <taxon>Actinomycetota</taxon>
        <taxon>Actinomycetes</taxon>
        <taxon>Kitasatosporales</taxon>
        <taxon>Streptomycetaceae</taxon>
        <taxon>Streptomyces</taxon>
    </lineage>
</organism>
<comment type="caution">
    <text evidence="2">The sequence shown here is derived from an EMBL/GenBank/DDBJ whole genome shotgun (WGS) entry which is preliminary data.</text>
</comment>
<gene>
    <name evidence="2" type="ORF">JK360_16230</name>
</gene>
<dbReference type="RefSeq" id="WP_201804852.1">
    <property type="nucleotide sequence ID" value="NZ_JAERRI010000008.1"/>
</dbReference>
<dbReference type="EMBL" id="JAERRI010000008">
    <property type="protein sequence ID" value="MBL1090930.1"/>
    <property type="molecule type" value="Genomic_DNA"/>
</dbReference>
<evidence type="ECO:0000313" key="3">
    <source>
        <dbReference type="Proteomes" id="UP000629371"/>
    </source>
</evidence>
<accession>A0ABS1MT50</accession>
<feature type="compositionally biased region" description="Basic and acidic residues" evidence="1">
    <location>
        <begin position="56"/>
        <end position="70"/>
    </location>
</feature>